<sequence length="62" mass="7117">MHIKNYDLFNTLGPIPTSSLSHLVSTYVRERQQEVEIMRGNEFLTHITSPTLHAHPFITIAI</sequence>
<dbReference type="AlphaFoldDB" id="A0A0A9EJM5"/>
<name>A0A0A9EJM5_ARUDO</name>
<dbReference type="EMBL" id="GBRH01198702">
    <property type="protein sequence ID" value="JAD99193.1"/>
    <property type="molecule type" value="Transcribed_RNA"/>
</dbReference>
<reference evidence="1" key="1">
    <citation type="submission" date="2014-09" db="EMBL/GenBank/DDBJ databases">
        <authorList>
            <person name="Magalhaes I.L.F."/>
            <person name="Oliveira U."/>
            <person name="Santos F.R."/>
            <person name="Vidigal T.H.D.A."/>
            <person name="Brescovit A.D."/>
            <person name="Santos A.J."/>
        </authorList>
    </citation>
    <scope>NUCLEOTIDE SEQUENCE</scope>
    <source>
        <tissue evidence="1">Shoot tissue taken approximately 20 cm above the soil surface</tissue>
    </source>
</reference>
<proteinExistence type="predicted"/>
<accession>A0A0A9EJM5</accession>
<organism evidence="1">
    <name type="scientific">Arundo donax</name>
    <name type="common">Giant reed</name>
    <name type="synonym">Donax arundinaceus</name>
    <dbReference type="NCBI Taxonomy" id="35708"/>
    <lineage>
        <taxon>Eukaryota</taxon>
        <taxon>Viridiplantae</taxon>
        <taxon>Streptophyta</taxon>
        <taxon>Embryophyta</taxon>
        <taxon>Tracheophyta</taxon>
        <taxon>Spermatophyta</taxon>
        <taxon>Magnoliopsida</taxon>
        <taxon>Liliopsida</taxon>
        <taxon>Poales</taxon>
        <taxon>Poaceae</taxon>
        <taxon>PACMAD clade</taxon>
        <taxon>Arundinoideae</taxon>
        <taxon>Arundineae</taxon>
        <taxon>Arundo</taxon>
    </lineage>
</organism>
<reference evidence="1" key="2">
    <citation type="journal article" date="2015" name="Data Brief">
        <title>Shoot transcriptome of the giant reed, Arundo donax.</title>
        <authorList>
            <person name="Barrero R.A."/>
            <person name="Guerrero F.D."/>
            <person name="Moolhuijzen P."/>
            <person name="Goolsby J.A."/>
            <person name="Tidwell J."/>
            <person name="Bellgard S.E."/>
            <person name="Bellgard M.I."/>
        </authorList>
    </citation>
    <scope>NUCLEOTIDE SEQUENCE</scope>
    <source>
        <tissue evidence="1">Shoot tissue taken approximately 20 cm above the soil surface</tissue>
    </source>
</reference>
<protein>
    <submittedName>
        <fullName evidence="1">Uncharacterized protein</fullName>
    </submittedName>
</protein>
<evidence type="ECO:0000313" key="1">
    <source>
        <dbReference type="EMBL" id="JAD99193.1"/>
    </source>
</evidence>